<dbReference type="EMBL" id="JAGETR010000086">
    <property type="protein sequence ID" value="MBO2007003.1"/>
    <property type="molecule type" value="Genomic_DNA"/>
</dbReference>
<sequence>MLTCWLKHRWIADLKPYTQHRVLLQATGLEPITRLIAVVSDLHRNHAATSQEA</sequence>
<dbReference type="AlphaFoldDB" id="A0A939SVC2"/>
<protein>
    <submittedName>
        <fullName evidence="1">Uncharacterized protein</fullName>
    </submittedName>
</protein>
<comment type="caution">
    <text evidence="1">The sequence shown here is derived from an EMBL/GenBank/DDBJ whole genome shotgun (WGS) entry which is preliminary data.</text>
</comment>
<reference evidence="1" key="1">
    <citation type="submission" date="2021-03" db="EMBL/GenBank/DDBJ databases">
        <title>Molecular epidemiology and mechanisms of colistin and carbapenem resistance in Enterobacteriaceae from clinical isolates, the environment and porcine samples in Pretoria, South Africa.</title>
        <authorList>
            <person name="Bogoshi D."/>
            <person name="Mbelle N.M."/>
            <person name="Naidoo V."/>
            <person name="Osei Sekyere J."/>
        </authorList>
    </citation>
    <scope>NUCLEOTIDE SEQUENCE</scope>
    <source>
        <strain evidence="1">C080</strain>
    </source>
</reference>
<accession>A0A939SVC2</accession>
<evidence type="ECO:0000313" key="1">
    <source>
        <dbReference type="EMBL" id="MBO2007003.1"/>
    </source>
</evidence>
<proteinExistence type="predicted"/>
<name>A0A939SVC2_SERMA</name>
<gene>
    <name evidence="1" type="ORF">J4732_13995</name>
</gene>
<organism evidence="1">
    <name type="scientific">Serratia marcescens</name>
    <dbReference type="NCBI Taxonomy" id="615"/>
    <lineage>
        <taxon>Bacteria</taxon>
        <taxon>Pseudomonadati</taxon>
        <taxon>Pseudomonadota</taxon>
        <taxon>Gammaproteobacteria</taxon>
        <taxon>Enterobacterales</taxon>
        <taxon>Yersiniaceae</taxon>
        <taxon>Serratia</taxon>
    </lineage>
</organism>